<dbReference type="EMBL" id="GBXM01018594">
    <property type="protein sequence ID" value="JAH89983.1"/>
    <property type="molecule type" value="Transcribed_RNA"/>
</dbReference>
<reference evidence="1" key="1">
    <citation type="submission" date="2014-11" db="EMBL/GenBank/DDBJ databases">
        <authorList>
            <person name="Amaro Gonzalez C."/>
        </authorList>
    </citation>
    <scope>NUCLEOTIDE SEQUENCE</scope>
</reference>
<accession>A0A0E9WKH1</accession>
<sequence>MRLQEKGDSLLIRNLAIADFMSLPFKIQFFSSVYAVFHRKKNQCVGVKSSTCPSVTRPRKQAAVHLLILGSICSNEQSNALILN</sequence>
<name>A0A0E9WKH1_ANGAN</name>
<organism evidence="1">
    <name type="scientific">Anguilla anguilla</name>
    <name type="common">European freshwater eel</name>
    <name type="synonym">Muraena anguilla</name>
    <dbReference type="NCBI Taxonomy" id="7936"/>
    <lineage>
        <taxon>Eukaryota</taxon>
        <taxon>Metazoa</taxon>
        <taxon>Chordata</taxon>
        <taxon>Craniata</taxon>
        <taxon>Vertebrata</taxon>
        <taxon>Euteleostomi</taxon>
        <taxon>Actinopterygii</taxon>
        <taxon>Neopterygii</taxon>
        <taxon>Teleostei</taxon>
        <taxon>Anguilliformes</taxon>
        <taxon>Anguillidae</taxon>
        <taxon>Anguilla</taxon>
    </lineage>
</organism>
<reference evidence="1" key="2">
    <citation type="journal article" date="2015" name="Fish Shellfish Immunol.">
        <title>Early steps in the European eel (Anguilla anguilla)-Vibrio vulnificus interaction in the gills: Role of the RtxA13 toxin.</title>
        <authorList>
            <person name="Callol A."/>
            <person name="Pajuelo D."/>
            <person name="Ebbesson L."/>
            <person name="Teles M."/>
            <person name="MacKenzie S."/>
            <person name="Amaro C."/>
        </authorList>
    </citation>
    <scope>NUCLEOTIDE SEQUENCE</scope>
</reference>
<protein>
    <submittedName>
        <fullName evidence="1">Uncharacterized protein</fullName>
    </submittedName>
</protein>
<proteinExistence type="predicted"/>
<evidence type="ECO:0000313" key="1">
    <source>
        <dbReference type="EMBL" id="JAH89983.1"/>
    </source>
</evidence>
<dbReference type="AlphaFoldDB" id="A0A0E9WKH1"/>